<evidence type="ECO:0000256" key="1">
    <source>
        <dbReference type="SAM" id="Phobius"/>
    </source>
</evidence>
<proteinExistence type="predicted"/>
<dbReference type="AlphaFoldDB" id="A0A5B7G4N2"/>
<name>A0A5B7G4N2_PORTR</name>
<dbReference type="Proteomes" id="UP000324222">
    <property type="component" value="Unassembled WGS sequence"/>
</dbReference>
<gene>
    <name evidence="2" type="ORF">E2C01_048790</name>
</gene>
<keyword evidence="1" id="KW-1133">Transmembrane helix</keyword>
<protein>
    <submittedName>
        <fullName evidence="2">Uncharacterized protein</fullName>
    </submittedName>
</protein>
<keyword evidence="3" id="KW-1185">Reference proteome</keyword>
<keyword evidence="1" id="KW-0472">Membrane</keyword>
<sequence length="88" mass="9580">MKRRQDFTAATSTTMTITTHRSKAIPKDTKTLHPFSSPRCRHHKQHVECVNKLATAAAVPSLPCVLVLVPALVLALLVTAPQTISTSH</sequence>
<feature type="transmembrane region" description="Helical" evidence="1">
    <location>
        <begin position="53"/>
        <end position="78"/>
    </location>
</feature>
<keyword evidence="1" id="KW-0812">Transmembrane</keyword>
<dbReference type="EMBL" id="VSRR010012691">
    <property type="protein sequence ID" value="MPC54861.1"/>
    <property type="molecule type" value="Genomic_DNA"/>
</dbReference>
<accession>A0A5B7G4N2</accession>
<reference evidence="2 3" key="1">
    <citation type="submission" date="2019-05" db="EMBL/GenBank/DDBJ databases">
        <title>Another draft genome of Portunus trituberculatus and its Hox gene families provides insights of decapod evolution.</title>
        <authorList>
            <person name="Jeong J.-H."/>
            <person name="Song I."/>
            <person name="Kim S."/>
            <person name="Choi T."/>
            <person name="Kim D."/>
            <person name="Ryu S."/>
            <person name="Kim W."/>
        </authorList>
    </citation>
    <scope>NUCLEOTIDE SEQUENCE [LARGE SCALE GENOMIC DNA]</scope>
    <source>
        <tissue evidence="2">Muscle</tissue>
    </source>
</reference>
<evidence type="ECO:0000313" key="3">
    <source>
        <dbReference type="Proteomes" id="UP000324222"/>
    </source>
</evidence>
<evidence type="ECO:0000313" key="2">
    <source>
        <dbReference type="EMBL" id="MPC54861.1"/>
    </source>
</evidence>
<comment type="caution">
    <text evidence="2">The sequence shown here is derived from an EMBL/GenBank/DDBJ whole genome shotgun (WGS) entry which is preliminary data.</text>
</comment>
<organism evidence="2 3">
    <name type="scientific">Portunus trituberculatus</name>
    <name type="common">Swimming crab</name>
    <name type="synonym">Neptunus trituberculatus</name>
    <dbReference type="NCBI Taxonomy" id="210409"/>
    <lineage>
        <taxon>Eukaryota</taxon>
        <taxon>Metazoa</taxon>
        <taxon>Ecdysozoa</taxon>
        <taxon>Arthropoda</taxon>
        <taxon>Crustacea</taxon>
        <taxon>Multicrustacea</taxon>
        <taxon>Malacostraca</taxon>
        <taxon>Eumalacostraca</taxon>
        <taxon>Eucarida</taxon>
        <taxon>Decapoda</taxon>
        <taxon>Pleocyemata</taxon>
        <taxon>Brachyura</taxon>
        <taxon>Eubrachyura</taxon>
        <taxon>Portunoidea</taxon>
        <taxon>Portunidae</taxon>
        <taxon>Portuninae</taxon>
        <taxon>Portunus</taxon>
    </lineage>
</organism>